<feature type="chain" id="PRO_5042127924" evidence="2">
    <location>
        <begin position="27"/>
        <end position="189"/>
    </location>
</feature>
<gene>
    <name evidence="3" type="ORF">B0T19DRAFT_398476</name>
</gene>
<dbReference type="AlphaFoldDB" id="A0AAE0MHU4"/>
<keyword evidence="4" id="KW-1185">Reference proteome</keyword>
<sequence length="189" mass="20249">MTRPPLLFLFLFLPFLLPILPGPSTAHPATETGDCGTHCNPIWAAINGCYKTGSTATQLSKCICKVDTNWDADITPCVLCMSTYGSAGQLSTLLEYQTQINCGTSLNTTTGGGDIYFCDSSCGTVWKTESYCGDTDKDCVWVSEYGGCVAEVGGVWVWEFVWDGDDWDDGDGDDGDGDDGVGGKGERRC</sequence>
<dbReference type="EMBL" id="JAUEPO010000002">
    <property type="protein sequence ID" value="KAK3332735.1"/>
    <property type="molecule type" value="Genomic_DNA"/>
</dbReference>
<evidence type="ECO:0000313" key="3">
    <source>
        <dbReference type="EMBL" id="KAK3332735.1"/>
    </source>
</evidence>
<proteinExistence type="predicted"/>
<evidence type="ECO:0000256" key="2">
    <source>
        <dbReference type="SAM" id="SignalP"/>
    </source>
</evidence>
<evidence type="ECO:0000313" key="4">
    <source>
        <dbReference type="Proteomes" id="UP001286456"/>
    </source>
</evidence>
<comment type="caution">
    <text evidence="3">The sequence shown here is derived from an EMBL/GenBank/DDBJ whole genome shotgun (WGS) entry which is preliminary data.</text>
</comment>
<reference evidence="3" key="1">
    <citation type="journal article" date="2023" name="Mol. Phylogenet. Evol.">
        <title>Genome-scale phylogeny and comparative genomics of the fungal order Sordariales.</title>
        <authorList>
            <person name="Hensen N."/>
            <person name="Bonometti L."/>
            <person name="Westerberg I."/>
            <person name="Brannstrom I.O."/>
            <person name="Guillou S."/>
            <person name="Cros-Aarteil S."/>
            <person name="Calhoun S."/>
            <person name="Haridas S."/>
            <person name="Kuo A."/>
            <person name="Mondo S."/>
            <person name="Pangilinan J."/>
            <person name="Riley R."/>
            <person name="LaButti K."/>
            <person name="Andreopoulos B."/>
            <person name="Lipzen A."/>
            <person name="Chen C."/>
            <person name="Yan M."/>
            <person name="Daum C."/>
            <person name="Ng V."/>
            <person name="Clum A."/>
            <person name="Steindorff A."/>
            <person name="Ohm R.A."/>
            <person name="Martin F."/>
            <person name="Silar P."/>
            <person name="Natvig D.O."/>
            <person name="Lalanne C."/>
            <person name="Gautier V."/>
            <person name="Ament-Velasquez S.L."/>
            <person name="Kruys A."/>
            <person name="Hutchinson M.I."/>
            <person name="Powell A.J."/>
            <person name="Barry K."/>
            <person name="Miller A.N."/>
            <person name="Grigoriev I.V."/>
            <person name="Debuchy R."/>
            <person name="Gladieux P."/>
            <person name="Hiltunen Thoren M."/>
            <person name="Johannesson H."/>
        </authorList>
    </citation>
    <scope>NUCLEOTIDE SEQUENCE</scope>
    <source>
        <strain evidence="3">SMH4131-1</strain>
    </source>
</reference>
<feature type="signal peptide" evidence="2">
    <location>
        <begin position="1"/>
        <end position="26"/>
    </location>
</feature>
<dbReference type="Proteomes" id="UP001286456">
    <property type="component" value="Unassembled WGS sequence"/>
</dbReference>
<evidence type="ECO:0000256" key="1">
    <source>
        <dbReference type="SAM" id="MobiDB-lite"/>
    </source>
</evidence>
<name>A0AAE0MHU4_9PEZI</name>
<feature type="compositionally biased region" description="Acidic residues" evidence="1">
    <location>
        <begin position="167"/>
        <end position="179"/>
    </location>
</feature>
<feature type="region of interest" description="Disordered" evidence="1">
    <location>
        <begin position="167"/>
        <end position="189"/>
    </location>
</feature>
<reference evidence="3" key="2">
    <citation type="submission" date="2023-06" db="EMBL/GenBank/DDBJ databases">
        <authorList>
            <consortium name="Lawrence Berkeley National Laboratory"/>
            <person name="Haridas S."/>
            <person name="Hensen N."/>
            <person name="Bonometti L."/>
            <person name="Westerberg I."/>
            <person name="Brannstrom I.O."/>
            <person name="Guillou S."/>
            <person name="Cros-Aarteil S."/>
            <person name="Calhoun S."/>
            <person name="Kuo A."/>
            <person name="Mondo S."/>
            <person name="Pangilinan J."/>
            <person name="Riley R."/>
            <person name="Labutti K."/>
            <person name="Andreopoulos B."/>
            <person name="Lipzen A."/>
            <person name="Chen C."/>
            <person name="Yanf M."/>
            <person name="Daum C."/>
            <person name="Ng V."/>
            <person name="Clum A."/>
            <person name="Steindorff A."/>
            <person name="Ohm R."/>
            <person name="Martin F."/>
            <person name="Silar P."/>
            <person name="Natvig D."/>
            <person name="Lalanne C."/>
            <person name="Gautier V."/>
            <person name="Ament-Velasquez S.L."/>
            <person name="Kruys A."/>
            <person name="Hutchinson M.I."/>
            <person name="Powell A.J."/>
            <person name="Barry K."/>
            <person name="Miller A.N."/>
            <person name="Grigoriev I.V."/>
            <person name="Debuchy R."/>
            <person name="Gladieux P."/>
            <person name="Thoren M.H."/>
            <person name="Johannesson H."/>
        </authorList>
    </citation>
    <scope>NUCLEOTIDE SEQUENCE</scope>
    <source>
        <strain evidence="3">SMH4131-1</strain>
    </source>
</reference>
<accession>A0AAE0MHU4</accession>
<organism evidence="3 4">
    <name type="scientific">Cercophora scortea</name>
    <dbReference type="NCBI Taxonomy" id="314031"/>
    <lineage>
        <taxon>Eukaryota</taxon>
        <taxon>Fungi</taxon>
        <taxon>Dikarya</taxon>
        <taxon>Ascomycota</taxon>
        <taxon>Pezizomycotina</taxon>
        <taxon>Sordariomycetes</taxon>
        <taxon>Sordariomycetidae</taxon>
        <taxon>Sordariales</taxon>
        <taxon>Lasiosphaeriaceae</taxon>
        <taxon>Cercophora</taxon>
    </lineage>
</organism>
<protein>
    <submittedName>
        <fullName evidence="3">Uncharacterized protein</fullName>
    </submittedName>
</protein>
<keyword evidence="2" id="KW-0732">Signal</keyword>